<evidence type="ECO:0000256" key="1">
    <source>
        <dbReference type="HAMAP-Rule" id="MF_01538"/>
    </source>
</evidence>
<keyword evidence="4" id="KW-1185">Reference proteome</keyword>
<comment type="similarity">
    <text evidence="1">Belongs to the UPF0346 family.</text>
</comment>
<dbReference type="Gene3D" id="1.10.150.260">
    <property type="entry name" value="YozE SAM-like"/>
    <property type="match status" value="1"/>
</dbReference>
<proteinExistence type="inferred from homology"/>
<protein>
    <recommendedName>
        <fullName evidence="1">UPF0346 protein BAVI_12409</fullName>
    </recommendedName>
</protein>
<feature type="domain" description="YozE SAM-like" evidence="2">
    <location>
        <begin position="4"/>
        <end position="69"/>
    </location>
</feature>
<name>A0AB94IN37_9BACI</name>
<gene>
    <name evidence="3" type="ORF">BAVI_12409</name>
</gene>
<dbReference type="InterPro" id="IPR010673">
    <property type="entry name" value="UPF0346"/>
</dbReference>
<dbReference type="HAMAP" id="MF_01538">
    <property type="entry name" value="UPF0346"/>
    <property type="match status" value="1"/>
</dbReference>
<dbReference type="SUPFAM" id="SSF140652">
    <property type="entry name" value="YozE-like"/>
    <property type="match status" value="1"/>
</dbReference>
<sequence>MRKSFYHFLMNYRHPAPKDAISSFANAAFLDVAFPKSADDYHELSSYLELNGHYLDSMTVFDEVWELYLSSENKI</sequence>
<dbReference type="EMBL" id="ALAN01000070">
    <property type="protein sequence ID" value="ETI68412.1"/>
    <property type="molecule type" value="Genomic_DNA"/>
</dbReference>
<comment type="caution">
    <text evidence="3">The sequence shown here is derived from an EMBL/GenBank/DDBJ whole genome shotgun (WGS) entry which is preliminary data.</text>
</comment>
<dbReference type="RefSeq" id="WP_024028667.1">
    <property type="nucleotide sequence ID" value="NZ_ALAN01000070.1"/>
</dbReference>
<evidence type="ECO:0000313" key="3">
    <source>
        <dbReference type="EMBL" id="ETI68412.1"/>
    </source>
</evidence>
<dbReference type="InterPro" id="IPR023089">
    <property type="entry name" value="YozE_SAM-like"/>
</dbReference>
<evidence type="ECO:0000259" key="2">
    <source>
        <dbReference type="Pfam" id="PF06855"/>
    </source>
</evidence>
<dbReference type="PIRSF" id="PIRSF037262">
    <property type="entry name" value="UCP037262"/>
    <property type="match status" value="1"/>
</dbReference>
<accession>A0AB94IN37</accession>
<dbReference type="InterPro" id="IPR036806">
    <property type="entry name" value="YozE_SAM-like_sf"/>
</dbReference>
<organism evidence="3 4">
    <name type="scientific">Neobacillus vireti LMG 21834</name>
    <dbReference type="NCBI Taxonomy" id="1131730"/>
    <lineage>
        <taxon>Bacteria</taxon>
        <taxon>Bacillati</taxon>
        <taxon>Bacillota</taxon>
        <taxon>Bacilli</taxon>
        <taxon>Bacillales</taxon>
        <taxon>Bacillaceae</taxon>
        <taxon>Neobacillus</taxon>
    </lineage>
</organism>
<dbReference type="Proteomes" id="UP000018877">
    <property type="component" value="Unassembled WGS sequence"/>
</dbReference>
<dbReference type="NCBIfam" id="NF010193">
    <property type="entry name" value="PRK13672.1"/>
    <property type="match status" value="1"/>
</dbReference>
<dbReference type="AlphaFoldDB" id="A0AB94IN37"/>
<evidence type="ECO:0000313" key="4">
    <source>
        <dbReference type="Proteomes" id="UP000018877"/>
    </source>
</evidence>
<dbReference type="Pfam" id="PF06855">
    <property type="entry name" value="YozE_SAM_like"/>
    <property type="match status" value="1"/>
</dbReference>
<reference evidence="3 4" key="1">
    <citation type="journal article" date="2014" name="Environ. Microbiol.">
        <title>The nitrate-ammonifying and nosZ-carrying bacterium Bacillus vireti is a potent source and sink for nitric and nitrous oxide under high nitrate conditions.</title>
        <authorList>
            <person name="Mania D."/>
            <person name="Heylen K."/>
            <person name="van Spanning R.J."/>
            <person name="Frostegard A."/>
        </authorList>
    </citation>
    <scope>NUCLEOTIDE SEQUENCE [LARGE SCALE GENOMIC DNA]</scope>
    <source>
        <strain evidence="3 4">LMG 21834</strain>
    </source>
</reference>